<sequence>MDQRRRCKNFVLPVFYLVDPSDVRKQTGTFIIEGSKRTGVSKCFTCVKAEKKSVWTEENVKQWKEALTDVANLGGMELSSSMSETSFIAELVETVQCKLDSKQLSTPAFLIGVEARVQKINSLLKDEQYNAIAICGMGGSGKTTLAQHIYNLNKKDFKSSSFVDVSRKDPYVLRKGEGSYTIEGLALDIRKVEQGMPSKTPALETSSLENMGKLKLLQLKYVQLNGSYENFPNLIWLCWQGCPLKTVPSGLLVSSLVAIDMSDGDMEMFEAPTVLNSLKHLNLKGCDKLFGISNLYRLPKVESLILLNCSSLNHLCTSIGDLKNLYILDLGGCTKLWKYVNQILVNPENPLFSLPKSLMWLNLENNNLERTSNVCLSFHVQSSVNLTLSVNPFEYLPDNINLQTLHTLNLYSCPNLKSLSCIPSTLMELHIDWCTSLEKVTFHLGRFTLHEFSYEGCSKLSEIQGLFKLEPIAKTSEADLGHMHWIKAYEDHMVDLIGDDITKGRTWHTQILYEYGIMSTYLQGIKDQIMTTYEYTSSCSFLFFRVPCHHEKHRVEGLNISCIYRSSQPTNKDRWILLAKISNKTKGLTWIYNPVVYCKPNVDEDVVWLSYWPIGNVLDAGDEVHVEIIHEKENMIVSGCSVSFVYTDSEVERERNYTNNLIKDEEVIGGDLSGFEVTEGGYYLCRRDLFALETSLWLKQLFGDNIDYPVESVSAQRYRNSLSMDELYHSDSSSAVEAMVCGSVGVVSSVQWRTLATIRTLMGGF</sequence>
<name>A0AAD8KBD3_TARER</name>
<dbReference type="PRINTS" id="PR00364">
    <property type="entry name" value="DISEASERSIST"/>
</dbReference>
<dbReference type="SUPFAM" id="SSF52058">
    <property type="entry name" value="L domain-like"/>
    <property type="match status" value="1"/>
</dbReference>
<dbReference type="AlphaFoldDB" id="A0AAD8KBD3"/>
<evidence type="ECO:0000259" key="1">
    <source>
        <dbReference type="PROSITE" id="PS50104"/>
    </source>
</evidence>
<dbReference type="Pfam" id="PF01582">
    <property type="entry name" value="TIR"/>
    <property type="match status" value="1"/>
</dbReference>
<dbReference type="InterPro" id="IPR035897">
    <property type="entry name" value="Toll_tir_struct_dom_sf"/>
</dbReference>
<accession>A0AAD8KBD3</accession>
<gene>
    <name evidence="2" type="ORF">QVD17_27623</name>
</gene>
<dbReference type="InterPro" id="IPR044974">
    <property type="entry name" value="Disease_R_plants"/>
</dbReference>
<dbReference type="PROSITE" id="PS50104">
    <property type="entry name" value="TIR"/>
    <property type="match status" value="1"/>
</dbReference>
<dbReference type="InterPro" id="IPR000157">
    <property type="entry name" value="TIR_dom"/>
</dbReference>
<dbReference type="GO" id="GO:0043531">
    <property type="term" value="F:ADP binding"/>
    <property type="evidence" value="ECO:0007669"/>
    <property type="project" value="InterPro"/>
</dbReference>
<dbReference type="InterPro" id="IPR027417">
    <property type="entry name" value="P-loop_NTPase"/>
</dbReference>
<dbReference type="Gene3D" id="3.40.50.300">
    <property type="entry name" value="P-loop containing nucleotide triphosphate hydrolases"/>
    <property type="match status" value="1"/>
</dbReference>
<evidence type="ECO:0000313" key="2">
    <source>
        <dbReference type="EMBL" id="KAK1418478.1"/>
    </source>
</evidence>
<evidence type="ECO:0000313" key="3">
    <source>
        <dbReference type="Proteomes" id="UP001229421"/>
    </source>
</evidence>
<proteinExistence type="predicted"/>
<organism evidence="2 3">
    <name type="scientific">Tagetes erecta</name>
    <name type="common">African marigold</name>
    <dbReference type="NCBI Taxonomy" id="13708"/>
    <lineage>
        <taxon>Eukaryota</taxon>
        <taxon>Viridiplantae</taxon>
        <taxon>Streptophyta</taxon>
        <taxon>Embryophyta</taxon>
        <taxon>Tracheophyta</taxon>
        <taxon>Spermatophyta</taxon>
        <taxon>Magnoliopsida</taxon>
        <taxon>eudicotyledons</taxon>
        <taxon>Gunneridae</taxon>
        <taxon>Pentapetalae</taxon>
        <taxon>asterids</taxon>
        <taxon>campanulids</taxon>
        <taxon>Asterales</taxon>
        <taxon>Asteraceae</taxon>
        <taxon>Asteroideae</taxon>
        <taxon>Heliantheae alliance</taxon>
        <taxon>Tageteae</taxon>
        <taxon>Tagetes</taxon>
    </lineage>
</organism>
<dbReference type="GO" id="GO:0007165">
    <property type="term" value="P:signal transduction"/>
    <property type="evidence" value="ECO:0007669"/>
    <property type="project" value="InterPro"/>
</dbReference>
<feature type="domain" description="TIR" evidence="1">
    <location>
        <begin position="1"/>
        <end position="99"/>
    </location>
</feature>
<dbReference type="InterPro" id="IPR032675">
    <property type="entry name" value="LRR_dom_sf"/>
</dbReference>
<dbReference type="PANTHER" id="PTHR11017:SF492">
    <property type="entry name" value="TIR DOMAIN, P-LOOP CONTAINING NUCLEOSIDE TRIPHOSPHATE HYDROLASE"/>
    <property type="match status" value="1"/>
</dbReference>
<dbReference type="Proteomes" id="UP001229421">
    <property type="component" value="Unassembled WGS sequence"/>
</dbReference>
<dbReference type="SUPFAM" id="SSF52540">
    <property type="entry name" value="P-loop containing nucleoside triphosphate hydrolases"/>
    <property type="match status" value="1"/>
</dbReference>
<reference evidence="2" key="1">
    <citation type="journal article" date="2023" name="bioRxiv">
        <title>Improved chromosome-level genome assembly for marigold (Tagetes erecta).</title>
        <authorList>
            <person name="Jiang F."/>
            <person name="Yuan L."/>
            <person name="Wang S."/>
            <person name="Wang H."/>
            <person name="Xu D."/>
            <person name="Wang A."/>
            <person name="Fan W."/>
        </authorList>
    </citation>
    <scope>NUCLEOTIDE SEQUENCE</scope>
    <source>
        <strain evidence="2">WSJ</strain>
        <tissue evidence="2">Leaf</tissue>
    </source>
</reference>
<dbReference type="GO" id="GO:0006952">
    <property type="term" value="P:defense response"/>
    <property type="evidence" value="ECO:0007669"/>
    <property type="project" value="InterPro"/>
</dbReference>
<dbReference type="Pfam" id="PF00931">
    <property type="entry name" value="NB-ARC"/>
    <property type="match status" value="1"/>
</dbReference>
<dbReference type="EMBL" id="JAUHHV010000007">
    <property type="protein sequence ID" value="KAK1418478.1"/>
    <property type="molecule type" value="Genomic_DNA"/>
</dbReference>
<dbReference type="Gene3D" id="3.40.50.10140">
    <property type="entry name" value="Toll/interleukin-1 receptor homology (TIR) domain"/>
    <property type="match status" value="1"/>
</dbReference>
<protein>
    <recommendedName>
        <fullName evidence="1">TIR domain-containing protein</fullName>
    </recommendedName>
</protein>
<dbReference type="Gene3D" id="3.80.10.10">
    <property type="entry name" value="Ribonuclease Inhibitor"/>
    <property type="match status" value="2"/>
</dbReference>
<comment type="caution">
    <text evidence="2">The sequence shown here is derived from an EMBL/GenBank/DDBJ whole genome shotgun (WGS) entry which is preliminary data.</text>
</comment>
<dbReference type="InterPro" id="IPR002182">
    <property type="entry name" value="NB-ARC"/>
</dbReference>
<keyword evidence="3" id="KW-1185">Reference proteome</keyword>
<dbReference type="PANTHER" id="PTHR11017">
    <property type="entry name" value="LEUCINE-RICH REPEAT-CONTAINING PROTEIN"/>
    <property type="match status" value="1"/>
</dbReference>